<feature type="transmembrane region" description="Helical" evidence="1">
    <location>
        <begin position="176"/>
        <end position="195"/>
    </location>
</feature>
<feature type="transmembrane region" description="Helical" evidence="1">
    <location>
        <begin position="6"/>
        <end position="36"/>
    </location>
</feature>
<dbReference type="Pfam" id="PF07158">
    <property type="entry name" value="MatC_N"/>
    <property type="match status" value="1"/>
</dbReference>
<evidence type="ECO:0000259" key="2">
    <source>
        <dbReference type="Pfam" id="PF07158"/>
    </source>
</evidence>
<feature type="transmembrane region" description="Helical" evidence="1">
    <location>
        <begin position="275"/>
        <end position="293"/>
    </location>
</feature>
<sequence length="421" mass="43314">MSVEIISILVLVAVFVLGTTLSINMGVLAFVAAFAVGTLVVDKSTDDIVGGFPSNLFVILVGVTYLFAIAKQNGTVDWLVNIAIRVVGGRVVAIPWIMFLITAVLTAFGAVVPAAVAIIAPIAMGFATRYKINPVLMGLLVINGASAGGFSPLSIFGGITNGVVERSNLPGSPMTLFIASFVFNLLLSVVVFVIFGGRQLLGQKAQDELSPASGPGTIQAPVRLDHNRILTLVGIVGLAVGALFFDLDVGLLALTVVAVLTVVSPSTTRGAVDKVAWSTVLLICGIVTYVSLLEDIGTVDYLGRGVASIGLPLLGALLICFIGGAVSAFASTTGILGALIPLAVPFLQTGQVGAIGLITALALSSSVVDSSPFSTSGALTVASAPPEQRELVFKRLMAWGFSMIAVAPLVTWLVLVVPGWL</sequence>
<dbReference type="Proteomes" id="UP000287547">
    <property type="component" value="Unassembled WGS sequence"/>
</dbReference>
<keyword evidence="1" id="KW-0812">Transmembrane</keyword>
<dbReference type="InterPro" id="IPR009827">
    <property type="entry name" value="MatC_N"/>
</dbReference>
<feature type="domain" description="Dicarboxylate carrier MatC N-terminal" evidence="2">
    <location>
        <begin position="1"/>
        <end position="149"/>
    </location>
</feature>
<keyword evidence="1" id="KW-0472">Membrane</keyword>
<evidence type="ECO:0000313" key="3">
    <source>
        <dbReference type="EMBL" id="RSM81316.1"/>
    </source>
</evidence>
<accession>A0A428Z4G2</accession>
<evidence type="ECO:0000313" key="4">
    <source>
        <dbReference type="Proteomes" id="UP000287547"/>
    </source>
</evidence>
<proteinExistence type="predicted"/>
<name>A0A428Z4G2_KIBAR</name>
<comment type="caution">
    <text evidence="3">The sequence shown here is derived from an EMBL/GenBank/DDBJ whole genome shotgun (WGS) entry which is preliminary data.</text>
</comment>
<dbReference type="OrthoDB" id="8738207at2"/>
<dbReference type="AlphaFoldDB" id="A0A428Z4G2"/>
<dbReference type="GO" id="GO:0016020">
    <property type="term" value="C:membrane"/>
    <property type="evidence" value="ECO:0007669"/>
    <property type="project" value="UniProtKB-SubCell"/>
</dbReference>
<organism evidence="3 4">
    <name type="scientific">Kibdelosporangium aridum</name>
    <dbReference type="NCBI Taxonomy" id="2030"/>
    <lineage>
        <taxon>Bacteria</taxon>
        <taxon>Bacillati</taxon>
        <taxon>Actinomycetota</taxon>
        <taxon>Actinomycetes</taxon>
        <taxon>Pseudonocardiales</taxon>
        <taxon>Pseudonocardiaceae</taxon>
        <taxon>Kibdelosporangium</taxon>
    </lineage>
</organism>
<feature type="transmembrane region" description="Helical" evidence="1">
    <location>
        <begin position="335"/>
        <end position="363"/>
    </location>
</feature>
<dbReference type="GO" id="GO:0055085">
    <property type="term" value="P:transmembrane transport"/>
    <property type="evidence" value="ECO:0007669"/>
    <property type="project" value="InterPro"/>
</dbReference>
<keyword evidence="1" id="KW-1133">Transmembrane helix</keyword>
<feature type="transmembrane region" description="Helical" evidence="1">
    <location>
        <begin position="305"/>
        <end position="329"/>
    </location>
</feature>
<reference evidence="3 4" key="1">
    <citation type="submission" date="2018-05" db="EMBL/GenBank/DDBJ databases">
        <title>Evolution of GPA BGCs.</title>
        <authorList>
            <person name="Waglechner N."/>
            <person name="Wright G.D."/>
        </authorList>
    </citation>
    <scope>NUCLEOTIDE SEQUENCE [LARGE SCALE GENOMIC DNA]</scope>
    <source>
        <strain evidence="3 4">A82846</strain>
    </source>
</reference>
<protein>
    <recommendedName>
        <fullName evidence="2">Dicarboxylate carrier MatC N-terminal domain-containing protein</fullName>
    </recommendedName>
</protein>
<dbReference type="EMBL" id="QHKI01000026">
    <property type="protein sequence ID" value="RSM81316.1"/>
    <property type="molecule type" value="Genomic_DNA"/>
</dbReference>
<evidence type="ECO:0000256" key="1">
    <source>
        <dbReference type="SAM" id="Phobius"/>
    </source>
</evidence>
<feature type="transmembrane region" description="Helical" evidence="1">
    <location>
        <begin position="396"/>
        <end position="420"/>
    </location>
</feature>
<feature type="transmembrane region" description="Helical" evidence="1">
    <location>
        <begin position="48"/>
        <end position="70"/>
    </location>
</feature>
<dbReference type="InterPro" id="IPR030676">
    <property type="entry name" value="CitT-rel"/>
</dbReference>
<dbReference type="RefSeq" id="WP_037251092.1">
    <property type="nucleotide sequence ID" value="NZ_QHKI01000026.1"/>
</dbReference>
<feature type="transmembrane region" description="Helical" evidence="1">
    <location>
        <begin position="230"/>
        <end position="263"/>
    </location>
</feature>
<feature type="transmembrane region" description="Helical" evidence="1">
    <location>
        <begin position="96"/>
        <end position="123"/>
    </location>
</feature>
<feature type="transmembrane region" description="Helical" evidence="1">
    <location>
        <begin position="135"/>
        <end position="156"/>
    </location>
</feature>
<dbReference type="PANTHER" id="PTHR42826">
    <property type="entry name" value="DICARBOXYLATE TRANSPORTER 2.1, CHLOROPLASTIC"/>
    <property type="match status" value="1"/>
</dbReference>
<gene>
    <name evidence="3" type="ORF">DMH04_28425</name>
</gene>